<dbReference type="Proteomes" id="UP001642540">
    <property type="component" value="Unassembled WGS sequence"/>
</dbReference>
<reference evidence="2 3" key="1">
    <citation type="submission" date="2024-08" db="EMBL/GenBank/DDBJ databases">
        <authorList>
            <person name="Cucini C."/>
            <person name="Frati F."/>
        </authorList>
    </citation>
    <scope>NUCLEOTIDE SEQUENCE [LARGE SCALE GENOMIC DNA]</scope>
</reference>
<accession>A0ABP1RQQ9</accession>
<sequence length="116" mass="12722">MVVDSEEYFPRGKAPPAVAKADGGRGGDSGKGTKGEGREASQAGEQDGKFVHCTFNTEEKPKKNVKKSKNKLTPGEEKTLAGNRRGVEEKKFSVVPLTYDVQLLKIIIHYTMKITR</sequence>
<dbReference type="EMBL" id="CAXLJM020000096">
    <property type="protein sequence ID" value="CAL8133149.1"/>
    <property type="molecule type" value="Genomic_DNA"/>
</dbReference>
<evidence type="ECO:0000313" key="2">
    <source>
        <dbReference type="EMBL" id="CAL8133149.1"/>
    </source>
</evidence>
<evidence type="ECO:0000313" key="3">
    <source>
        <dbReference type="Proteomes" id="UP001642540"/>
    </source>
</evidence>
<keyword evidence="3" id="KW-1185">Reference proteome</keyword>
<proteinExistence type="predicted"/>
<evidence type="ECO:0000256" key="1">
    <source>
        <dbReference type="SAM" id="MobiDB-lite"/>
    </source>
</evidence>
<name>A0ABP1RQQ9_9HEXA</name>
<feature type="region of interest" description="Disordered" evidence="1">
    <location>
        <begin position="1"/>
        <end position="84"/>
    </location>
</feature>
<organism evidence="2 3">
    <name type="scientific">Orchesella dallaii</name>
    <dbReference type="NCBI Taxonomy" id="48710"/>
    <lineage>
        <taxon>Eukaryota</taxon>
        <taxon>Metazoa</taxon>
        <taxon>Ecdysozoa</taxon>
        <taxon>Arthropoda</taxon>
        <taxon>Hexapoda</taxon>
        <taxon>Collembola</taxon>
        <taxon>Entomobryomorpha</taxon>
        <taxon>Entomobryoidea</taxon>
        <taxon>Orchesellidae</taxon>
        <taxon>Orchesellinae</taxon>
        <taxon>Orchesella</taxon>
    </lineage>
</organism>
<gene>
    <name evidence="2" type="ORF">ODALV1_LOCUS24932</name>
</gene>
<comment type="caution">
    <text evidence="2">The sequence shown here is derived from an EMBL/GenBank/DDBJ whole genome shotgun (WGS) entry which is preliminary data.</text>
</comment>
<feature type="compositionally biased region" description="Basic and acidic residues" evidence="1">
    <location>
        <begin position="74"/>
        <end position="84"/>
    </location>
</feature>
<protein>
    <submittedName>
        <fullName evidence="2">Uncharacterized protein</fullName>
    </submittedName>
</protein>